<keyword evidence="4 9" id="KW-0863">Zinc-finger</keyword>
<evidence type="ECO:0000256" key="5">
    <source>
        <dbReference type="ARBA" id="ARBA00022833"/>
    </source>
</evidence>
<accession>A0A1Y1X7U5</accession>
<feature type="site" description="Histone H3K4me3 binding" evidence="7">
    <location>
        <position position="189"/>
    </location>
</feature>
<feature type="binding site" evidence="8">
    <location>
        <position position="188"/>
    </location>
    <ligand>
        <name>Zn(2+)</name>
        <dbReference type="ChEBI" id="CHEBI:29105"/>
        <label>2</label>
    </ligand>
</feature>
<feature type="compositionally biased region" description="Polar residues" evidence="11">
    <location>
        <begin position="133"/>
        <end position="146"/>
    </location>
</feature>
<proteinExistence type="inferred from homology"/>
<evidence type="ECO:0000256" key="3">
    <source>
        <dbReference type="ARBA" id="ARBA00022723"/>
    </source>
</evidence>
<evidence type="ECO:0000313" key="14">
    <source>
        <dbReference type="Proteomes" id="UP000193498"/>
    </source>
</evidence>
<feature type="binding site" evidence="8">
    <location>
        <position position="218"/>
    </location>
    <ligand>
        <name>Zn(2+)</name>
        <dbReference type="ChEBI" id="CHEBI:29105"/>
        <label>2</label>
    </ligand>
</feature>
<comment type="caution">
    <text evidence="13">The sequence shown here is derived from an EMBL/GenBank/DDBJ whole genome shotgun (WGS) entry which is preliminary data.</text>
</comment>
<dbReference type="InterPro" id="IPR011011">
    <property type="entry name" value="Znf_FYVE_PHD"/>
</dbReference>
<feature type="binding site" evidence="8">
    <location>
        <position position="215"/>
    </location>
    <ligand>
        <name>Zn(2+)</name>
        <dbReference type="ChEBI" id="CHEBI:29105"/>
        <label>2</label>
    </ligand>
</feature>
<dbReference type="InterPro" id="IPR019786">
    <property type="entry name" value="Zinc_finger_PHD-type_CS"/>
</dbReference>
<feature type="binding site" evidence="8">
    <location>
        <position position="175"/>
    </location>
    <ligand>
        <name>Zn(2+)</name>
        <dbReference type="ChEBI" id="CHEBI:29105"/>
        <label>1</label>
    </ligand>
</feature>
<comment type="similarity">
    <text evidence="2 10">Belongs to the ING family.</text>
</comment>
<keyword evidence="3 8" id="KW-0479">Metal-binding</keyword>
<dbReference type="OrthoDB" id="5411773at2759"/>
<dbReference type="PROSITE" id="PS50016">
    <property type="entry name" value="ZF_PHD_2"/>
    <property type="match status" value="1"/>
</dbReference>
<dbReference type="InterPro" id="IPR028651">
    <property type="entry name" value="ING_fam"/>
</dbReference>
<dbReference type="Proteomes" id="UP000193498">
    <property type="component" value="Unassembled WGS sequence"/>
</dbReference>
<comment type="domain">
    <text evidence="10">The PHD-type zinc finger mediates the binding to H3K4me3.</text>
</comment>
<evidence type="ECO:0000256" key="2">
    <source>
        <dbReference type="ARBA" id="ARBA00010210"/>
    </source>
</evidence>
<dbReference type="GO" id="GO:0005634">
    <property type="term" value="C:nucleus"/>
    <property type="evidence" value="ECO:0007669"/>
    <property type="project" value="UniProtKB-SubCell"/>
</dbReference>
<dbReference type="EMBL" id="MCFE01000702">
    <property type="protein sequence ID" value="ORX81456.1"/>
    <property type="molecule type" value="Genomic_DNA"/>
</dbReference>
<feature type="binding site" evidence="8">
    <location>
        <position position="202"/>
    </location>
    <ligand>
        <name>Zn(2+)</name>
        <dbReference type="ChEBI" id="CHEBI:29105"/>
        <label>1</label>
    </ligand>
</feature>
<dbReference type="Gene3D" id="6.10.140.1740">
    <property type="match status" value="1"/>
</dbReference>
<dbReference type="CDD" id="cd15505">
    <property type="entry name" value="PHD_ING"/>
    <property type="match status" value="1"/>
</dbReference>
<dbReference type="InterPro" id="IPR019787">
    <property type="entry name" value="Znf_PHD-finger"/>
</dbReference>
<dbReference type="InterPro" id="IPR024610">
    <property type="entry name" value="ING_N_histone-binding"/>
</dbReference>
<keyword evidence="10" id="KW-0156">Chromatin regulator</keyword>
<feature type="binding site" evidence="8">
    <location>
        <position position="177"/>
    </location>
    <ligand>
        <name>Zn(2+)</name>
        <dbReference type="ChEBI" id="CHEBI:29105"/>
        <label>1</label>
    </ligand>
</feature>
<organism evidence="13 14">
    <name type="scientific">Basidiobolus meristosporus CBS 931.73</name>
    <dbReference type="NCBI Taxonomy" id="1314790"/>
    <lineage>
        <taxon>Eukaryota</taxon>
        <taxon>Fungi</taxon>
        <taxon>Fungi incertae sedis</taxon>
        <taxon>Zoopagomycota</taxon>
        <taxon>Entomophthoromycotina</taxon>
        <taxon>Basidiobolomycetes</taxon>
        <taxon>Basidiobolales</taxon>
        <taxon>Basidiobolaceae</taxon>
        <taxon>Basidiobolus</taxon>
    </lineage>
</organism>
<dbReference type="PANTHER" id="PTHR10333">
    <property type="entry name" value="INHIBITOR OF GROWTH PROTEIN"/>
    <property type="match status" value="1"/>
</dbReference>
<keyword evidence="14" id="KW-1185">Reference proteome</keyword>
<keyword evidence="6 10" id="KW-0539">Nucleus</keyword>
<dbReference type="SMART" id="SM00249">
    <property type="entry name" value="PHD"/>
    <property type="match status" value="1"/>
</dbReference>
<feature type="site" description="Histone H3K4me3 binding" evidence="7">
    <location>
        <position position="197"/>
    </location>
</feature>
<feature type="site" description="Histone H3K4me3 binding" evidence="7">
    <location>
        <position position="185"/>
    </location>
</feature>
<comment type="subcellular location">
    <subcellularLocation>
        <location evidence="1 10">Nucleus</location>
    </subcellularLocation>
</comment>
<dbReference type="InterPro" id="IPR001965">
    <property type="entry name" value="Znf_PHD"/>
</dbReference>
<keyword evidence="5 8" id="KW-0862">Zinc</keyword>
<dbReference type="SUPFAM" id="SSF57903">
    <property type="entry name" value="FYVE/PHD zinc finger"/>
    <property type="match status" value="1"/>
</dbReference>
<dbReference type="Pfam" id="PF12998">
    <property type="entry name" value="ING"/>
    <property type="match status" value="1"/>
</dbReference>
<dbReference type="AlphaFoldDB" id="A0A1Y1X7U5"/>
<evidence type="ECO:0000256" key="10">
    <source>
        <dbReference type="RuleBase" id="RU361213"/>
    </source>
</evidence>
<dbReference type="GO" id="GO:0006325">
    <property type="term" value="P:chromatin organization"/>
    <property type="evidence" value="ECO:0007669"/>
    <property type="project" value="UniProtKB-KW"/>
</dbReference>
<evidence type="ECO:0000256" key="1">
    <source>
        <dbReference type="ARBA" id="ARBA00004123"/>
    </source>
</evidence>
<reference evidence="13 14" key="1">
    <citation type="submission" date="2016-07" db="EMBL/GenBank/DDBJ databases">
        <title>Pervasive Adenine N6-methylation of Active Genes in Fungi.</title>
        <authorList>
            <consortium name="DOE Joint Genome Institute"/>
            <person name="Mondo S.J."/>
            <person name="Dannebaum R.O."/>
            <person name="Kuo R.C."/>
            <person name="Labutti K."/>
            <person name="Haridas S."/>
            <person name="Kuo A."/>
            <person name="Salamov A."/>
            <person name="Ahrendt S.R."/>
            <person name="Lipzen A."/>
            <person name="Sullivan W."/>
            <person name="Andreopoulos W.B."/>
            <person name="Clum A."/>
            <person name="Lindquist E."/>
            <person name="Daum C."/>
            <person name="Ramamoorthy G.K."/>
            <person name="Gryganskyi A."/>
            <person name="Culley D."/>
            <person name="Magnuson J.K."/>
            <person name="James T.Y."/>
            <person name="O'Malley M.A."/>
            <person name="Stajich J.E."/>
            <person name="Spatafora J.W."/>
            <person name="Visel A."/>
            <person name="Grigoriev I.V."/>
        </authorList>
    </citation>
    <scope>NUCLEOTIDE SEQUENCE [LARGE SCALE GENOMIC DNA]</scope>
    <source>
        <strain evidence="13 14">CBS 931.73</strain>
    </source>
</reference>
<dbReference type="PROSITE" id="PS01359">
    <property type="entry name" value="ZF_PHD_1"/>
    <property type="match status" value="1"/>
</dbReference>
<dbReference type="GO" id="GO:0006355">
    <property type="term" value="P:regulation of DNA-templated transcription"/>
    <property type="evidence" value="ECO:0007669"/>
    <property type="project" value="TreeGrafter"/>
</dbReference>
<evidence type="ECO:0000256" key="9">
    <source>
        <dbReference type="PROSITE-ProRule" id="PRU00146"/>
    </source>
</evidence>
<evidence type="ECO:0000256" key="4">
    <source>
        <dbReference type="ARBA" id="ARBA00022771"/>
    </source>
</evidence>
<dbReference type="FunFam" id="3.30.40.10:FF:000021">
    <property type="entry name" value="Inhibitor of growth 2b"/>
    <property type="match status" value="1"/>
</dbReference>
<dbReference type="InParanoid" id="A0A1Y1X7U5"/>
<feature type="domain" description="PHD-type" evidence="12">
    <location>
        <begin position="172"/>
        <end position="221"/>
    </location>
</feature>
<dbReference type="SMART" id="SM01408">
    <property type="entry name" value="ING"/>
    <property type="match status" value="1"/>
</dbReference>
<comment type="subunit">
    <text evidence="10">Component of an histone acetyltransferase complex. Interacts with H3K4me3 and to a lesser extent with H3K4me2.</text>
</comment>
<dbReference type="Gene3D" id="3.30.40.10">
    <property type="entry name" value="Zinc/RING finger domain, C3HC4 (zinc finger)"/>
    <property type="match status" value="1"/>
</dbReference>
<comment type="function">
    <text evidence="10">Component of an histone acetyltransferase complex.</text>
</comment>
<dbReference type="STRING" id="1314790.A0A1Y1X7U5"/>
<feature type="compositionally biased region" description="Basic and acidic residues" evidence="11">
    <location>
        <begin position="116"/>
        <end position="131"/>
    </location>
</feature>
<feature type="binding site" evidence="8">
    <location>
        <position position="199"/>
    </location>
    <ligand>
        <name>Zn(2+)</name>
        <dbReference type="ChEBI" id="CHEBI:29105"/>
        <label>1</label>
    </ligand>
</feature>
<evidence type="ECO:0000256" key="11">
    <source>
        <dbReference type="SAM" id="MobiDB-lite"/>
    </source>
</evidence>
<name>A0A1Y1X7U5_9FUNG</name>
<feature type="site" description="Histone H3K4me3 binding" evidence="7">
    <location>
        <position position="174"/>
    </location>
</feature>
<feature type="binding site" evidence="8">
    <location>
        <position position="193"/>
    </location>
    <ligand>
        <name>Zn(2+)</name>
        <dbReference type="ChEBI" id="CHEBI:29105"/>
        <label>2</label>
    </ligand>
</feature>
<dbReference type="GO" id="GO:0008270">
    <property type="term" value="F:zinc ion binding"/>
    <property type="evidence" value="ECO:0007669"/>
    <property type="project" value="UniProtKB-KW"/>
</dbReference>
<feature type="region of interest" description="Disordered" evidence="11">
    <location>
        <begin position="116"/>
        <end position="163"/>
    </location>
</feature>
<evidence type="ECO:0000256" key="8">
    <source>
        <dbReference type="PIRSR" id="PIRSR628651-51"/>
    </source>
</evidence>
<protein>
    <recommendedName>
        <fullName evidence="10">Chromatin modification-related protein</fullName>
    </recommendedName>
</protein>
<evidence type="ECO:0000256" key="6">
    <source>
        <dbReference type="ARBA" id="ARBA00023242"/>
    </source>
</evidence>
<evidence type="ECO:0000259" key="12">
    <source>
        <dbReference type="PROSITE" id="PS50016"/>
    </source>
</evidence>
<dbReference type="InterPro" id="IPR013083">
    <property type="entry name" value="Znf_RING/FYVE/PHD"/>
</dbReference>
<evidence type="ECO:0000313" key="13">
    <source>
        <dbReference type="EMBL" id="ORX81456.1"/>
    </source>
</evidence>
<sequence>MNHLEDYFDTLDSLPAELQRNSTLWKEVDGSWFENLDTHDSTLDAFLSTNQEEKNTQDRLSTLRELSQCVGEYSKQDAKKLALAVRLADTVDRHIQRLEYHFLGFQEELAGDKALKETNKEASRDRKDAKKGNSVNARLQQSSTGARHTRKDEDSLDQGVKRQELGIDPNEPTYCYCNQISFGEMIACDNDNCELEWFHYQCVGLKDPPKGAWYCKECQAKMKKQKR</sequence>
<gene>
    <name evidence="13" type="ORF">K493DRAFT_411962</name>
</gene>
<evidence type="ECO:0000256" key="7">
    <source>
        <dbReference type="PIRSR" id="PIRSR628651-50"/>
    </source>
</evidence>